<accession>A0ABU9WP43</accession>
<feature type="region of interest" description="Disordered" evidence="1">
    <location>
        <begin position="1"/>
        <end position="23"/>
    </location>
</feature>
<evidence type="ECO:0000256" key="1">
    <source>
        <dbReference type="SAM" id="MobiDB-lite"/>
    </source>
</evidence>
<organism evidence="2 3">
    <name type="scientific">Burkholderia theae</name>
    <dbReference type="NCBI Taxonomy" id="3143496"/>
    <lineage>
        <taxon>Bacteria</taxon>
        <taxon>Pseudomonadati</taxon>
        <taxon>Pseudomonadota</taxon>
        <taxon>Betaproteobacteria</taxon>
        <taxon>Burkholderiales</taxon>
        <taxon>Burkholderiaceae</taxon>
        <taxon>Burkholderia</taxon>
    </lineage>
</organism>
<keyword evidence="3" id="KW-1185">Reference proteome</keyword>
<proteinExistence type="predicted"/>
<reference evidence="2 3" key="1">
    <citation type="submission" date="2024-05" db="EMBL/GenBank/DDBJ databases">
        <title>Burkholderia sp. Nov. a novel bacteria isolated from rhizosphere soil of Camellia sinensis.</title>
        <authorList>
            <person name="Dong Y."/>
        </authorList>
    </citation>
    <scope>NUCLEOTIDE SEQUENCE [LARGE SCALE GENOMIC DNA]</scope>
    <source>
        <strain evidence="2 3">GS2Y</strain>
    </source>
</reference>
<sequence length="49" mass="5347">MKSTPLAAPYRDQPASPSKLSAAQRRQLIGRLQVVERQTIPDAISVLTS</sequence>
<comment type="caution">
    <text evidence="2">The sequence shown here is derived from an EMBL/GenBank/DDBJ whole genome shotgun (WGS) entry which is preliminary data.</text>
</comment>
<evidence type="ECO:0000313" key="2">
    <source>
        <dbReference type="EMBL" id="MEN2473856.1"/>
    </source>
</evidence>
<dbReference type="RefSeq" id="WP_343494332.1">
    <property type="nucleotide sequence ID" value="NZ_JBCPYA010000014.1"/>
</dbReference>
<gene>
    <name evidence="2" type="ORF">VOI36_28515</name>
</gene>
<dbReference type="Proteomes" id="UP001466933">
    <property type="component" value="Unassembled WGS sequence"/>
</dbReference>
<name>A0ABU9WP43_9BURK</name>
<evidence type="ECO:0000313" key="3">
    <source>
        <dbReference type="Proteomes" id="UP001466933"/>
    </source>
</evidence>
<protein>
    <submittedName>
        <fullName evidence="2">Uncharacterized protein</fullName>
    </submittedName>
</protein>
<dbReference type="EMBL" id="JBCPYA010000014">
    <property type="protein sequence ID" value="MEN2473856.1"/>
    <property type="molecule type" value="Genomic_DNA"/>
</dbReference>